<reference evidence="1 2" key="1">
    <citation type="journal article" date="2005" name="Nucleic Acids Res.">
        <title>Genomic blueprint of Hahella chejuensis, a marine microbe producing an algicidal agent.</title>
        <authorList>
            <person name="Jeong H."/>
            <person name="Yim J.H."/>
            <person name="Lee C."/>
            <person name="Choi S.-H."/>
            <person name="Park Y.K."/>
            <person name="Yoon S.H."/>
            <person name="Hur C.-G."/>
            <person name="Kang H.-Y."/>
            <person name="Kim D."/>
            <person name="Lee H.H."/>
            <person name="Park K.H."/>
            <person name="Park S.-H."/>
            <person name="Park H.-S."/>
            <person name="Lee H.K."/>
            <person name="Oh T.K."/>
            <person name="Kim J.F."/>
        </authorList>
    </citation>
    <scope>NUCLEOTIDE SEQUENCE [LARGE SCALE GENOMIC DNA]</scope>
    <source>
        <strain evidence="1 2">KCTC 2396</strain>
    </source>
</reference>
<dbReference type="RefSeq" id="WP_011394659.1">
    <property type="nucleotide sequence ID" value="NC_007645.1"/>
</dbReference>
<dbReference type="EMBL" id="CP000155">
    <property type="protein sequence ID" value="ABC27582.1"/>
    <property type="molecule type" value="Genomic_DNA"/>
</dbReference>
<proteinExistence type="predicted"/>
<dbReference type="OrthoDB" id="6370579at2"/>
<dbReference type="HOGENOM" id="CLU_2342827_0_0_6"/>
<dbReference type="KEGG" id="hch:HCH_00682"/>
<dbReference type="Proteomes" id="UP000000238">
    <property type="component" value="Chromosome"/>
</dbReference>
<name>Q2SP42_HAHCH</name>
<organism evidence="1 2">
    <name type="scientific">Hahella chejuensis (strain KCTC 2396)</name>
    <dbReference type="NCBI Taxonomy" id="349521"/>
    <lineage>
        <taxon>Bacteria</taxon>
        <taxon>Pseudomonadati</taxon>
        <taxon>Pseudomonadota</taxon>
        <taxon>Gammaproteobacteria</taxon>
        <taxon>Oceanospirillales</taxon>
        <taxon>Hahellaceae</taxon>
        <taxon>Hahella</taxon>
    </lineage>
</organism>
<evidence type="ECO:0000313" key="1">
    <source>
        <dbReference type="EMBL" id="ABC27582.1"/>
    </source>
</evidence>
<protein>
    <recommendedName>
        <fullName evidence="3">DUF883 domain-containing protein</fullName>
    </recommendedName>
</protein>
<gene>
    <name evidence="1" type="ordered locus">HCH_00682</name>
</gene>
<evidence type="ECO:0000313" key="2">
    <source>
        <dbReference type="Proteomes" id="UP000000238"/>
    </source>
</evidence>
<sequence length="97" mass="10716">MSVREEAFVRDRTENPDYANLKRDLDALRKDIAKLSAGVYNDTKARAGEAVSAVNEKSSKAVHAAEEKIGERPFLSLLMSFVLGLVLAKVLESRNHS</sequence>
<dbReference type="AlphaFoldDB" id="Q2SP42"/>
<evidence type="ECO:0008006" key="3">
    <source>
        <dbReference type="Google" id="ProtNLM"/>
    </source>
</evidence>
<dbReference type="STRING" id="349521.HCH_00682"/>
<accession>Q2SP42</accession>
<keyword evidence="2" id="KW-1185">Reference proteome</keyword>